<evidence type="ECO:0000313" key="3">
    <source>
        <dbReference type="Proteomes" id="UP001307705"/>
    </source>
</evidence>
<dbReference type="EMBL" id="BTPE01000011">
    <property type="protein sequence ID" value="GMQ34664.1"/>
    <property type="molecule type" value="Genomic_DNA"/>
</dbReference>
<feature type="transmembrane region" description="Helical" evidence="1">
    <location>
        <begin position="12"/>
        <end position="32"/>
    </location>
</feature>
<name>A0ABQ6Q3A1_9BACT</name>
<gene>
    <name evidence="2" type="ORF">Ataiwa_29370</name>
</gene>
<organism evidence="2 3">
    <name type="scientific">Algoriphagus taiwanensis</name>
    <dbReference type="NCBI Taxonomy" id="1445656"/>
    <lineage>
        <taxon>Bacteria</taxon>
        <taxon>Pseudomonadati</taxon>
        <taxon>Bacteroidota</taxon>
        <taxon>Cytophagia</taxon>
        <taxon>Cytophagales</taxon>
        <taxon>Cyclobacteriaceae</taxon>
        <taxon>Algoriphagus</taxon>
    </lineage>
</organism>
<dbReference type="Proteomes" id="UP001307705">
    <property type="component" value="Unassembled WGS sequence"/>
</dbReference>
<keyword evidence="1" id="KW-0472">Membrane</keyword>
<proteinExistence type="predicted"/>
<keyword evidence="1" id="KW-1133">Transmembrane helix</keyword>
<protein>
    <submittedName>
        <fullName evidence="2">Uncharacterized protein</fullName>
    </submittedName>
</protein>
<evidence type="ECO:0000256" key="1">
    <source>
        <dbReference type="SAM" id="Phobius"/>
    </source>
</evidence>
<accession>A0ABQ6Q3A1</accession>
<reference evidence="2 3" key="1">
    <citation type="submission" date="2023-08" db="EMBL/GenBank/DDBJ databases">
        <title>Draft genome sequence of Algoriphagus taiwanensis.</title>
        <authorList>
            <person name="Takatani N."/>
            <person name="Hosokawa M."/>
            <person name="Sawabe T."/>
        </authorList>
    </citation>
    <scope>NUCLEOTIDE SEQUENCE [LARGE SCALE GENOMIC DNA]</scope>
    <source>
        <strain evidence="2 3">JCM 19755</strain>
    </source>
</reference>
<keyword evidence="3" id="KW-1185">Reference proteome</keyword>
<sequence>MDMALKTFFKQVIWLGFYLAIVFSLNHFFHLFF</sequence>
<evidence type="ECO:0000313" key="2">
    <source>
        <dbReference type="EMBL" id="GMQ34664.1"/>
    </source>
</evidence>
<keyword evidence="1" id="KW-0812">Transmembrane</keyword>
<comment type="caution">
    <text evidence="2">The sequence shown here is derived from an EMBL/GenBank/DDBJ whole genome shotgun (WGS) entry which is preliminary data.</text>
</comment>